<feature type="compositionally biased region" description="Polar residues" evidence="1">
    <location>
        <begin position="77"/>
        <end position="86"/>
    </location>
</feature>
<sequence length="156" mass="18293">MLSSYNDNRAGEAQIDQHNESTIVATPNRQRRQKAFPEPGYAMPSHYIDCNGDVKYFTTNKGMFPTPSKTFAQNYNMLMQRNFQTHDAQRGAPTRPTPDGTWPQQQQQQQQQQRPQQQQQQRPQQQQQQQRQQNNFYNGPQTNQVNPTNLNYQSMM</sequence>
<feature type="region of interest" description="Disordered" evidence="1">
    <location>
        <begin position="77"/>
        <end position="156"/>
    </location>
</feature>
<organism evidence="2 3">
    <name type="scientific">Phyllotreta striolata</name>
    <name type="common">Striped flea beetle</name>
    <name type="synonym">Crioceris striolata</name>
    <dbReference type="NCBI Taxonomy" id="444603"/>
    <lineage>
        <taxon>Eukaryota</taxon>
        <taxon>Metazoa</taxon>
        <taxon>Ecdysozoa</taxon>
        <taxon>Arthropoda</taxon>
        <taxon>Hexapoda</taxon>
        <taxon>Insecta</taxon>
        <taxon>Pterygota</taxon>
        <taxon>Neoptera</taxon>
        <taxon>Endopterygota</taxon>
        <taxon>Coleoptera</taxon>
        <taxon>Polyphaga</taxon>
        <taxon>Cucujiformia</taxon>
        <taxon>Chrysomeloidea</taxon>
        <taxon>Chrysomelidae</taxon>
        <taxon>Galerucinae</taxon>
        <taxon>Alticini</taxon>
        <taxon>Phyllotreta</taxon>
    </lineage>
</organism>
<proteinExistence type="predicted"/>
<dbReference type="Proteomes" id="UP001153712">
    <property type="component" value="Chromosome 1"/>
</dbReference>
<protein>
    <submittedName>
        <fullName evidence="2">Uncharacterized protein</fullName>
    </submittedName>
</protein>
<evidence type="ECO:0000313" key="3">
    <source>
        <dbReference type="Proteomes" id="UP001153712"/>
    </source>
</evidence>
<feature type="compositionally biased region" description="Low complexity" evidence="1">
    <location>
        <begin position="103"/>
        <end position="133"/>
    </location>
</feature>
<reference evidence="2" key="1">
    <citation type="submission" date="2022-01" db="EMBL/GenBank/DDBJ databases">
        <authorList>
            <person name="King R."/>
        </authorList>
    </citation>
    <scope>NUCLEOTIDE SEQUENCE</scope>
</reference>
<gene>
    <name evidence="2" type="ORF">PHYEVI_LOCUS1433</name>
</gene>
<feature type="compositionally biased region" description="Polar residues" evidence="1">
    <location>
        <begin position="134"/>
        <end position="156"/>
    </location>
</feature>
<keyword evidence="3" id="KW-1185">Reference proteome</keyword>
<evidence type="ECO:0000313" key="2">
    <source>
        <dbReference type="EMBL" id="CAG9854973.1"/>
    </source>
</evidence>
<evidence type="ECO:0000256" key="1">
    <source>
        <dbReference type="SAM" id="MobiDB-lite"/>
    </source>
</evidence>
<name>A0A9N9XKC5_PHYSR</name>
<dbReference type="AlphaFoldDB" id="A0A9N9XKC5"/>
<accession>A0A9N9XKC5</accession>
<feature type="region of interest" description="Disordered" evidence="1">
    <location>
        <begin position="1"/>
        <end position="40"/>
    </location>
</feature>
<dbReference type="EMBL" id="OU900094">
    <property type="protein sequence ID" value="CAG9854973.1"/>
    <property type="molecule type" value="Genomic_DNA"/>
</dbReference>